<dbReference type="RefSeq" id="WP_336131858.1">
    <property type="nucleotide sequence ID" value="NZ_JBANDL010000002.1"/>
</dbReference>
<dbReference type="EMBL" id="JBANDL010000002">
    <property type="protein sequence ID" value="MEI2455328.1"/>
    <property type="molecule type" value="Genomic_DNA"/>
</dbReference>
<name>A0ABU8D2T1_9GAMM</name>
<evidence type="ECO:0000256" key="1">
    <source>
        <dbReference type="ARBA" id="ARBA00022705"/>
    </source>
</evidence>
<sequence>MHVEFKSKTSANHREYKNKWYGEQQAALHVAGADYPLPFKVNVERGHEYEPGQYNLAGDSFGTDQHGNLRLNRVRIGSRISAPPSLPKG</sequence>
<organism evidence="4 5">
    <name type="scientific">Lysobacter firmicutimachus</name>
    <dbReference type="NCBI Taxonomy" id="1792846"/>
    <lineage>
        <taxon>Bacteria</taxon>
        <taxon>Pseudomonadati</taxon>
        <taxon>Pseudomonadota</taxon>
        <taxon>Gammaproteobacteria</taxon>
        <taxon>Lysobacterales</taxon>
        <taxon>Lysobacteraceae</taxon>
        <taxon>Lysobacter</taxon>
    </lineage>
</organism>
<gene>
    <name evidence="4" type="ORF">V2J18_11625</name>
</gene>
<evidence type="ECO:0000313" key="5">
    <source>
        <dbReference type="Proteomes" id="UP001387215"/>
    </source>
</evidence>
<dbReference type="SUPFAM" id="SSF50249">
    <property type="entry name" value="Nucleic acid-binding proteins"/>
    <property type="match status" value="1"/>
</dbReference>
<accession>A0ABU8D2T1</accession>
<comment type="caution">
    <text evidence="4">The sequence shown here is derived from an EMBL/GenBank/DDBJ whole genome shotgun (WGS) entry which is preliminary data.</text>
</comment>
<evidence type="ECO:0000313" key="4">
    <source>
        <dbReference type="EMBL" id="MEI2455328.1"/>
    </source>
</evidence>
<evidence type="ECO:0000256" key="3">
    <source>
        <dbReference type="ARBA" id="ARBA00030596"/>
    </source>
</evidence>
<dbReference type="InterPro" id="IPR003512">
    <property type="entry name" value="Phage_M13_G5P_DNA-bd"/>
</dbReference>
<reference evidence="4 5" key="1">
    <citation type="submission" date="2024-02" db="EMBL/GenBank/DDBJ databases">
        <title>Lysobacter Genome Sequencing and Mining.</title>
        <authorList>
            <person name="Bierman J."/>
            <person name="Walker M.C."/>
        </authorList>
    </citation>
    <scope>NUCLEOTIDE SEQUENCE [LARGE SCALE GENOMIC DNA]</scope>
    <source>
        <strain evidence="4 5">PB6250</strain>
    </source>
</reference>
<dbReference type="InterPro" id="IPR012340">
    <property type="entry name" value="NA-bd_OB-fold"/>
</dbReference>
<evidence type="ECO:0000256" key="2">
    <source>
        <dbReference type="ARBA" id="ARBA00023125"/>
    </source>
</evidence>
<protein>
    <recommendedName>
        <fullName evidence="3">Single-stranded DNA-binding protein</fullName>
    </recommendedName>
</protein>
<dbReference type="GO" id="GO:0003677">
    <property type="term" value="F:DNA binding"/>
    <property type="evidence" value="ECO:0007669"/>
    <property type="project" value="UniProtKB-KW"/>
</dbReference>
<keyword evidence="5" id="KW-1185">Reference proteome</keyword>
<dbReference type="Proteomes" id="UP001387215">
    <property type="component" value="Unassembled WGS sequence"/>
</dbReference>
<dbReference type="Gene3D" id="2.40.50.140">
    <property type="entry name" value="Nucleic acid-binding proteins"/>
    <property type="match status" value="1"/>
</dbReference>
<keyword evidence="1" id="KW-0235">DNA replication</keyword>
<keyword evidence="2 4" id="KW-0238">DNA-binding</keyword>
<dbReference type="Pfam" id="PF02303">
    <property type="entry name" value="Phage_DNA_bind"/>
    <property type="match status" value="1"/>
</dbReference>
<proteinExistence type="predicted"/>